<dbReference type="RefSeq" id="WP_284391867.1">
    <property type="nucleotide sequence ID" value="NZ_BSNK01000002.1"/>
</dbReference>
<feature type="signal peptide" evidence="1">
    <location>
        <begin position="1"/>
        <end position="25"/>
    </location>
</feature>
<protein>
    <recommendedName>
        <fullName evidence="4">UrcA family protein</fullName>
    </recommendedName>
</protein>
<dbReference type="Proteomes" id="UP001161391">
    <property type="component" value="Unassembled WGS sequence"/>
</dbReference>
<keyword evidence="1" id="KW-0732">Signal</keyword>
<evidence type="ECO:0000256" key="1">
    <source>
        <dbReference type="SAM" id="SignalP"/>
    </source>
</evidence>
<proteinExistence type="predicted"/>
<evidence type="ECO:0000313" key="3">
    <source>
        <dbReference type="Proteomes" id="UP001161391"/>
    </source>
</evidence>
<sequence length="111" mass="12516">MRSKIHLIFGSFALALALTSTTASAKTVEFSYAQSELSTTIGAEQVLERISILAKDICGQEFDRFSPRHQMKIQRCTREVTQEIVEQISHVNLDVALKLDSKVSRAQRDYI</sequence>
<accession>A0ABQ5VDZ8</accession>
<comment type="caution">
    <text evidence="2">The sequence shown here is derived from an EMBL/GenBank/DDBJ whole genome shotgun (WGS) entry which is preliminary data.</text>
</comment>
<feature type="chain" id="PRO_5045401110" description="UrcA family protein" evidence="1">
    <location>
        <begin position="26"/>
        <end position="111"/>
    </location>
</feature>
<evidence type="ECO:0008006" key="4">
    <source>
        <dbReference type="Google" id="ProtNLM"/>
    </source>
</evidence>
<gene>
    <name evidence="2" type="ORF">GCM10007853_27730</name>
</gene>
<reference evidence="2" key="2">
    <citation type="submission" date="2023-01" db="EMBL/GenBank/DDBJ databases">
        <title>Draft genome sequence of Algimonas ampicilliniresistens strain NBRC 108219.</title>
        <authorList>
            <person name="Sun Q."/>
            <person name="Mori K."/>
        </authorList>
    </citation>
    <scope>NUCLEOTIDE SEQUENCE</scope>
    <source>
        <strain evidence="2">NBRC 108219</strain>
    </source>
</reference>
<dbReference type="InterPro" id="IPR030972">
    <property type="entry name" value="UrcA_uranyl"/>
</dbReference>
<evidence type="ECO:0000313" key="2">
    <source>
        <dbReference type="EMBL" id="GLQ24899.1"/>
    </source>
</evidence>
<dbReference type="NCBIfam" id="TIGR04433">
    <property type="entry name" value="UrcA_uranyl"/>
    <property type="match status" value="1"/>
</dbReference>
<name>A0ABQ5VDZ8_9PROT</name>
<keyword evidence="3" id="KW-1185">Reference proteome</keyword>
<organism evidence="2 3">
    <name type="scientific">Algimonas ampicilliniresistens</name>
    <dbReference type="NCBI Taxonomy" id="1298735"/>
    <lineage>
        <taxon>Bacteria</taxon>
        <taxon>Pseudomonadati</taxon>
        <taxon>Pseudomonadota</taxon>
        <taxon>Alphaproteobacteria</taxon>
        <taxon>Maricaulales</taxon>
        <taxon>Robiginitomaculaceae</taxon>
        <taxon>Algimonas</taxon>
    </lineage>
</organism>
<dbReference type="EMBL" id="BSNK01000002">
    <property type="protein sequence ID" value="GLQ24899.1"/>
    <property type="molecule type" value="Genomic_DNA"/>
</dbReference>
<reference evidence="2" key="1">
    <citation type="journal article" date="2014" name="Int. J. Syst. Evol. Microbiol.">
        <title>Complete genome of a new Firmicutes species belonging to the dominant human colonic microbiota ('Ruminococcus bicirculans') reveals two chromosomes and a selective capacity to utilize plant glucans.</title>
        <authorList>
            <consortium name="NISC Comparative Sequencing Program"/>
            <person name="Wegmann U."/>
            <person name="Louis P."/>
            <person name="Goesmann A."/>
            <person name="Henrissat B."/>
            <person name="Duncan S.H."/>
            <person name="Flint H.J."/>
        </authorList>
    </citation>
    <scope>NUCLEOTIDE SEQUENCE</scope>
    <source>
        <strain evidence="2">NBRC 108219</strain>
    </source>
</reference>